<evidence type="ECO:0000256" key="2">
    <source>
        <dbReference type="SAM" id="SignalP"/>
    </source>
</evidence>
<dbReference type="OrthoDB" id="7960770at2"/>
<name>A0A348G0E4_9HYPH</name>
<evidence type="ECO:0000256" key="1">
    <source>
        <dbReference type="SAM" id="Phobius"/>
    </source>
</evidence>
<dbReference type="Proteomes" id="UP000266934">
    <property type="component" value="Chromosome"/>
</dbReference>
<sequence length="128" mass="12677">MRKAVIVLSAMVALAGAATSASAEQRYYDERTGALLGTGAVVGTVVGVGLFNGWWGSSATATALGSTAASSAMVGGVAGVGTVALIHAATTPCTGFDALLGSFRQGPSGCVDGHYVGYQAAAQTKRRH</sequence>
<feature type="signal peptide" evidence="2">
    <location>
        <begin position="1"/>
        <end position="23"/>
    </location>
</feature>
<reference evidence="3 4" key="1">
    <citation type="submission" date="2018-08" db="EMBL/GenBank/DDBJ databases">
        <title>Complete genome sequencing of Blastochloris tepida GI.</title>
        <authorList>
            <person name="Tsukatani Y."/>
            <person name="Mori H."/>
        </authorList>
    </citation>
    <scope>NUCLEOTIDE SEQUENCE [LARGE SCALE GENOMIC DNA]</scope>
    <source>
        <strain evidence="3 4">GI</strain>
    </source>
</reference>
<accession>A0A348G0E4</accession>
<organism evidence="3 4">
    <name type="scientific">Blastochloris tepida</name>
    <dbReference type="NCBI Taxonomy" id="2233851"/>
    <lineage>
        <taxon>Bacteria</taxon>
        <taxon>Pseudomonadati</taxon>
        <taxon>Pseudomonadota</taxon>
        <taxon>Alphaproteobacteria</taxon>
        <taxon>Hyphomicrobiales</taxon>
        <taxon>Blastochloridaceae</taxon>
        <taxon>Blastochloris</taxon>
    </lineage>
</organism>
<feature type="transmembrane region" description="Helical" evidence="1">
    <location>
        <begin position="33"/>
        <end position="55"/>
    </location>
</feature>
<keyword evidence="1" id="KW-0472">Membrane</keyword>
<evidence type="ECO:0000313" key="4">
    <source>
        <dbReference type="Proteomes" id="UP000266934"/>
    </source>
</evidence>
<dbReference type="AlphaFoldDB" id="A0A348G0E4"/>
<gene>
    <name evidence="3" type="ORF">BLTE_17120</name>
</gene>
<evidence type="ECO:0008006" key="5">
    <source>
        <dbReference type="Google" id="ProtNLM"/>
    </source>
</evidence>
<dbReference type="RefSeq" id="WP_126399331.1">
    <property type="nucleotide sequence ID" value="NZ_AP018907.1"/>
</dbReference>
<keyword evidence="1" id="KW-1133">Transmembrane helix</keyword>
<protein>
    <recommendedName>
        <fullName evidence="5">17 kDa surface antigen</fullName>
    </recommendedName>
</protein>
<feature type="chain" id="PRO_5017005181" description="17 kDa surface antigen" evidence="2">
    <location>
        <begin position="24"/>
        <end position="128"/>
    </location>
</feature>
<dbReference type="EMBL" id="AP018907">
    <property type="protein sequence ID" value="BBF93027.1"/>
    <property type="molecule type" value="Genomic_DNA"/>
</dbReference>
<dbReference type="KEGG" id="blag:BLTE_17120"/>
<keyword evidence="4" id="KW-1185">Reference proteome</keyword>
<evidence type="ECO:0000313" key="3">
    <source>
        <dbReference type="EMBL" id="BBF93027.1"/>
    </source>
</evidence>
<keyword evidence="1" id="KW-0812">Transmembrane</keyword>
<proteinExistence type="predicted"/>
<keyword evidence="2" id="KW-0732">Signal</keyword>